<keyword evidence="3" id="KW-1185">Reference proteome</keyword>
<sequence>MDKTQNKHRVSKRKRGGHHVTKQTKTRRVLDIITTRPGDQMDKRRRPLDLIPLKNGCLQTPVCIENTYTRLFLLDTGCEVSMISQRDLTTYNLKSIVNRLHPKVVCFRAMS</sequence>
<evidence type="ECO:0000313" key="2">
    <source>
        <dbReference type="EMBL" id="KAK3888883.1"/>
    </source>
</evidence>
<protein>
    <submittedName>
        <fullName evidence="2">Uncharacterized protein</fullName>
    </submittedName>
</protein>
<proteinExistence type="predicted"/>
<feature type="region of interest" description="Disordered" evidence="1">
    <location>
        <begin position="1"/>
        <end position="25"/>
    </location>
</feature>
<comment type="caution">
    <text evidence="2">The sequence shown here is derived from an EMBL/GenBank/DDBJ whole genome shotgun (WGS) entry which is preliminary data.</text>
</comment>
<name>A0AAE1G968_PETCI</name>
<dbReference type="AlphaFoldDB" id="A0AAE1G968"/>
<organism evidence="2 3">
    <name type="scientific">Petrolisthes cinctipes</name>
    <name type="common">Flat porcelain crab</name>
    <dbReference type="NCBI Taxonomy" id="88211"/>
    <lineage>
        <taxon>Eukaryota</taxon>
        <taxon>Metazoa</taxon>
        <taxon>Ecdysozoa</taxon>
        <taxon>Arthropoda</taxon>
        <taxon>Crustacea</taxon>
        <taxon>Multicrustacea</taxon>
        <taxon>Malacostraca</taxon>
        <taxon>Eumalacostraca</taxon>
        <taxon>Eucarida</taxon>
        <taxon>Decapoda</taxon>
        <taxon>Pleocyemata</taxon>
        <taxon>Anomura</taxon>
        <taxon>Galatheoidea</taxon>
        <taxon>Porcellanidae</taxon>
        <taxon>Petrolisthes</taxon>
    </lineage>
</organism>
<gene>
    <name evidence="2" type="ORF">Pcinc_007074</name>
</gene>
<dbReference type="Proteomes" id="UP001286313">
    <property type="component" value="Unassembled WGS sequence"/>
</dbReference>
<reference evidence="2" key="1">
    <citation type="submission" date="2023-10" db="EMBL/GenBank/DDBJ databases">
        <title>Genome assemblies of two species of porcelain crab, Petrolisthes cinctipes and Petrolisthes manimaculis (Anomura: Porcellanidae).</title>
        <authorList>
            <person name="Angst P."/>
        </authorList>
    </citation>
    <scope>NUCLEOTIDE SEQUENCE</scope>
    <source>
        <strain evidence="2">PB745_01</strain>
        <tissue evidence="2">Gill</tissue>
    </source>
</reference>
<dbReference type="EMBL" id="JAWQEG010000523">
    <property type="protein sequence ID" value="KAK3888883.1"/>
    <property type="molecule type" value="Genomic_DNA"/>
</dbReference>
<accession>A0AAE1G968</accession>
<evidence type="ECO:0000313" key="3">
    <source>
        <dbReference type="Proteomes" id="UP001286313"/>
    </source>
</evidence>
<evidence type="ECO:0000256" key="1">
    <source>
        <dbReference type="SAM" id="MobiDB-lite"/>
    </source>
</evidence>